<feature type="domain" description="Glycosyltransferase 61 catalytic" evidence="5">
    <location>
        <begin position="143"/>
        <end position="294"/>
    </location>
</feature>
<keyword evidence="4" id="KW-0325">Glycoprotein</keyword>
<accession>A0AA88QM32</accession>
<dbReference type="GO" id="GO:0000139">
    <property type="term" value="C:Golgi membrane"/>
    <property type="evidence" value="ECO:0007669"/>
    <property type="project" value="UniProtKB-SubCell"/>
</dbReference>
<comment type="subcellular location">
    <subcellularLocation>
        <location evidence="1">Golgi apparatus membrane</location>
        <topology evidence="1">Single-pass type II membrane protein</topology>
    </subcellularLocation>
</comment>
<sequence>MPQAGEYRNQLEATGFVCHSDLHSDICVANEETRFDTKALAMYMPSSRIMPQVRRTIQPYARKEDETAMKLVTPAKILRGNITPPSCNYNHDVPAVLFSSGGFTGNLFHDFNEVIIPLFITCHHFKSQLHFIVTDFKPWFVKKYDRILSHLSRYEVINPASNGSTVHCFPGAVVGLTYHDNLAINSTHLPEGSSMHEFKQFLRESYNLKIKHAAQIRRPVLVLISRRKTRVFLNEAEMVGMMEELGFQVVNATPKRMSNLDEFSNVVNSCNVMVGAHGAGLTNALFLPEGAVMVQVVPLGLNWASNVYFGEPSHEMGVQYLEYKIEPKESSLFELYGPDHPVVADPASIFSKGYQAARAMYVDGQNVKINTLRFRETLNEALRLLGHSTRPS</sequence>
<organism evidence="6 7">
    <name type="scientific">Escallonia rubra</name>
    <dbReference type="NCBI Taxonomy" id="112253"/>
    <lineage>
        <taxon>Eukaryota</taxon>
        <taxon>Viridiplantae</taxon>
        <taxon>Streptophyta</taxon>
        <taxon>Embryophyta</taxon>
        <taxon>Tracheophyta</taxon>
        <taxon>Spermatophyta</taxon>
        <taxon>Magnoliopsida</taxon>
        <taxon>eudicotyledons</taxon>
        <taxon>Gunneridae</taxon>
        <taxon>Pentapetalae</taxon>
        <taxon>asterids</taxon>
        <taxon>campanulids</taxon>
        <taxon>Escalloniales</taxon>
        <taxon>Escalloniaceae</taxon>
        <taxon>Escallonia</taxon>
    </lineage>
</organism>
<dbReference type="Proteomes" id="UP001187471">
    <property type="component" value="Unassembled WGS sequence"/>
</dbReference>
<evidence type="ECO:0000259" key="5">
    <source>
        <dbReference type="Pfam" id="PF04577"/>
    </source>
</evidence>
<reference evidence="6" key="1">
    <citation type="submission" date="2022-12" db="EMBL/GenBank/DDBJ databases">
        <title>Draft genome assemblies for two species of Escallonia (Escalloniales).</title>
        <authorList>
            <person name="Chanderbali A."/>
            <person name="Dervinis C."/>
            <person name="Anghel I."/>
            <person name="Soltis D."/>
            <person name="Soltis P."/>
            <person name="Zapata F."/>
        </authorList>
    </citation>
    <scope>NUCLEOTIDE SEQUENCE</scope>
    <source>
        <strain evidence="6">UCBG92.1500</strain>
        <tissue evidence="6">Leaf</tissue>
    </source>
</reference>
<dbReference type="GO" id="GO:0016763">
    <property type="term" value="F:pentosyltransferase activity"/>
    <property type="evidence" value="ECO:0007669"/>
    <property type="project" value="UniProtKB-ARBA"/>
</dbReference>
<dbReference type="InterPro" id="IPR049625">
    <property type="entry name" value="Glyco_transf_61_cat"/>
</dbReference>
<gene>
    <name evidence="6" type="ORF">RJ640_004739</name>
</gene>
<name>A0AA88QM32_9ASTE</name>
<dbReference type="AlphaFoldDB" id="A0AA88QM32"/>
<evidence type="ECO:0000256" key="3">
    <source>
        <dbReference type="ARBA" id="ARBA00022679"/>
    </source>
</evidence>
<dbReference type="EMBL" id="JAVXUO010002625">
    <property type="protein sequence ID" value="KAK2970947.1"/>
    <property type="molecule type" value="Genomic_DNA"/>
</dbReference>
<dbReference type="InterPro" id="IPR007657">
    <property type="entry name" value="Glycosyltransferase_61"/>
</dbReference>
<evidence type="ECO:0000256" key="1">
    <source>
        <dbReference type="ARBA" id="ARBA00004323"/>
    </source>
</evidence>
<evidence type="ECO:0000313" key="6">
    <source>
        <dbReference type="EMBL" id="KAK2970947.1"/>
    </source>
</evidence>
<evidence type="ECO:0000256" key="4">
    <source>
        <dbReference type="ARBA" id="ARBA00023180"/>
    </source>
</evidence>
<keyword evidence="2" id="KW-0328">Glycosyltransferase</keyword>
<keyword evidence="7" id="KW-1185">Reference proteome</keyword>
<comment type="caution">
    <text evidence="6">The sequence shown here is derived from an EMBL/GenBank/DDBJ whole genome shotgun (WGS) entry which is preliminary data.</text>
</comment>
<keyword evidence="3" id="KW-0808">Transferase</keyword>
<evidence type="ECO:0000313" key="7">
    <source>
        <dbReference type="Proteomes" id="UP001187471"/>
    </source>
</evidence>
<protein>
    <recommendedName>
        <fullName evidence="5">Glycosyltransferase 61 catalytic domain-containing protein</fullName>
    </recommendedName>
</protein>
<dbReference type="PANTHER" id="PTHR20961">
    <property type="entry name" value="GLYCOSYLTRANSFERASE"/>
    <property type="match status" value="1"/>
</dbReference>
<proteinExistence type="predicted"/>
<evidence type="ECO:0000256" key="2">
    <source>
        <dbReference type="ARBA" id="ARBA00022676"/>
    </source>
</evidence>
<dbReference type="PANTHER" id="PTHR20961:SF108">
    <property type="entry name" value="GLYCOSYLTRANSFERASE"/>
    <property type="match status" value="1"/>
</dbReference>
<dbReference type="Pfam" id="PF04577">
    <property type="entry name" value="Glyco_transf_61"/>
    <property type="match status" value="1"/>
</dbReference>